<reference evidence="1 2" key="1">
    <citation type="submission" date="2019-06" db="EMBL/GenBank/DDBJ databases">
        <authorList>
            <person name="Kirkpatrick B.L."/>
            <person name="Twichell C.M."/>
            <person name="Davis D.J."/>
            <person name="Hampton E.S."/>
            <person name="Nguyen T."/>
            <person name="Niekamp K.S."/>
            <person name="Riley K.M."/>
            <person name="Lawson J.L."/>
            <person name="Butela K.A."/>
            <person name="Garlena R.A."/>
            <person name="Russell D.A."/>
            <person name="Pope W.H."/>
            <person name="Jacobs-Sera D."/>
            <person name="Hatfull G.F."/>
        </authorList>
    </citation>
    <scope>NUCLEOTIDE SEQUENCE [LARGE SCALE GENOMIC DNA]</scope>
</reference>
<dbReference type="Proteomes" id="UP000320771">
    <property type="component" value="Segment"/>
</dbReference>
<keyword evidence="2" id="KW-1185">Reference proteome</keyword>
<gene>
    <name evidence="1" type="primary">45</name>
    <name evidence="1" type="ORF">SEA_MCGALLEON_45</name>
</gene>
<dbReference type="GeneID" id="56214185"/>
<sequence length="90" mass="9927">MAFDIDREFAAAEKRIQRNIDRNVLIALARIEGMTPQEYAQKLDAERAEQAAVSAREAGIALGRAYGEMAKALTDAVNNIAEGFRQAFAR</sequence>
<evidence type="ECO:0000313" key="2">
    <source>
        <dbReference type="Proteomes" id="UP000320771"/>
    </source>
</evidence>
<accession>A0A516KQX4</accession>
<name>A0A516KQX4_9CAUD</name>
<organism evidence="1 2">
    <name type="scientific">Microbacterium phage McGalleon</name>
    <dbReference type="NCBI Taxonomy" id="2590936"/>
    <lineage>
        <taxon>Viruses</taxon>
        <taxon>Duplodnaviria</taxon>
        <taxon>Heunggongvirae</taxon>
        <taxon>Uroviricota</taxon>
        <taxon>Caudoviricetes</taxon>
        <taxon>Ilzatvirus</taxon>
        <taxon>Ilzatvirus mcgalleon</taxon>
    </lineage>
</organism>
<proteinExistence type="predicted"/>
<dbReference type="KEGG" id="vg:56214185"/>
<dbReference type="EMBL" id="MN062703">
    <property type="protein sequence ID" value="QDP44096.1"/>
    <property type="molecule type" value="Genomic_DNA"/>
</dbReference>
<dbReference type="RefSeq" id="YP_009908621.1">
    <property type="nucleotide sequence ID" value="NC_049927.1"/>
</dbReference>
<protein>
    <submittedName>
        <fullName evidence="1">Uncharacterized protein</fullName>
    </submittedName>
</protein>
<evidence type="ECO:0000313" key="1">
    <source>
        <dbReference type="EMBL" id="QDP44096.1"/>
    </source>
</evidence>